<feature type="transmembrane region" description="Helical" evidence="5">
    <location>
        <begin position="108"/>
        <end position="135"/>
    </location>
</feature>
<gene>
    <name evidence="7" type="ORF">OP10G_0852</name>
</gene>
<name>A0A068NN95_FIMGI</name>
<evidence type="ECO:0000313" key="8">
    <source>
        <dbReference type="Proteomes" id="UP000027982"/>
    </source>
</evidence>
<dbReference type="RefSeq" id="WP_084179737.1">
    <property type="nucleotide sequence ID" value="NZ_CP007139.1"/>
</dbReference>
<evidence type="ECO:0000259" key="6">
    <source>
        <dbReference type="Pfam" id="PF05154"/>
    </source>
</evidence>
<organism evidence="7 8">
    <name type="scientific">Fimbriimonas ginsengisoli Gsoil 348</name>
    <dbReference type="NCBI Taxonomy" id="661478"/>
    <lineage>
        <taxon>Bacteria</taxon>
        <taxon>Bacillati</taxon>
        <taxon>Armatimonadota</taxon>
        <taxon>Fimbriimonadia</taxon>
        <taxon>Fimbriimonadales</taxon>
        <taxon>Fimbriimonadaceae</taxon>
        <taxon>Fimbriimonas</taxon>
    </lineage>
</organism>
<evidence type="ECO:0000256" key="2">
    <source>
        <dbReference type="ARBA" id="ARBA00022692"/>
    </source>
</evidence>
<dbReference type="Pfam" id="PF05154">
    <property type="entry name" value="TM2"/>
    <property type="match status" value="1"/>
</dbReference>
<dbReference type="AlphaFoldDB" id="A0A068NN95"/>
<dbReference type="PANTHER" id="PTHR21016:SF25">
    <property type="entry name" value="TM2 DOMAIN-CONTAINING PROTEIN DDB_G0277895-RELATED"/>
    <property type="match status" value="1"/>
</dbReference>
<comment type="subcellular location">
    <subcellularLocation>
        <location evidence="1">Membrane</location>
        <topology evidence="1">Multi-pass membrane protein</topology>
    </subcellularLocation>
</comment>
<keyword evidence="4 5" id="KW-0472">Membrane</keyword>
<dbReference type="Proteomes" id="UP000027982">
    <property type="component" value="Chromosome"/>
</dbReference>
<evidence type="ECO:0000313" key="7">
    <source>
        <dbReference type="EMBL" id="AIE84220.1"/>
    </source>
</evidence>
<dbReference type="InterPro" id="IPR050932">
    <property type="entry name" value="TM2D1-3-like"/>
</dbReference>
<keyword evidence="8" id="KW-1185">Reference proteome</keyword>
<dbReference type="HOGENOM" id="CLU_1701635_0_0_0"/>
<dbReference type="eggNOG" id="COG2314">
    <property type="taxonomic scope" value="Bacteria"/>
</dbReference>
<feature type="domain" description="TM2" evidence="6">
    <location>
        <begin position="79"/>
        <end position="128"/>
    </location>
</feature>
<dbReference type="GO" id="GO:0016020">
    <property type="term" value="C:membrane"/>
    <property type="evidence" value="ECO:0007669"/>
    <property type="project" value="UniProtKB-SubCell"/>
</dbReference>
<sequence>MYKVIGADGQIYGPVDVGTLQQWCQEGRIVADSRLVDPSGQIVNAAYVPALSGFLTAPGYPTQTGYSSYPRGYAAPASSKSKVAGILLAFFLGYLGIHRFYLGHMATGTAILVLTIAGFLTCGITSLIAAVWALVDCILIATGGLTDASGQPLT</sequence>
<evidence type="ECO:0000256" key="3">
    <source>
        <dbReference type="ARBA" id="ARBA00022989"/>
    </source>
</evidence>
<accession>A0A068NN95</accession>
<dbReference type="EMBL" id="CP007139">
    <property type="protein sequence ID" value="AIE84220.1"/>
    <property type="molecule type" value="Genomic_DNA"/>
</dbReference>
<keyword evidence="2 5" id="KW-0812">Transmembrane</keyword>
<feature type="transmembrane region" description="Helical" evidence="5">
    <location>
        <begin position="83"/>
        <end position="102"/>
    </location>
</feature>
<evidence type="ECO:0000256" key="4">
    <source>
        <dbReference type="ARBA" id="ARBA00023136"/>
    </source>
</evidence>
<protein>
    <submittedName>
        <fullName evidence="7">TM2 domain containing protein</fullName>
    </submittedName>
</protein>
<reference evidence="7 8" key="1">
    <citation type="journal article" date="2014" name="PLoS ONE">
        <title>The first complete genome sequence of the class fimbriimonadia in the phylum armatimonadetes.</title>
        <authorList>
            <person name="Hu Z.Y."/>
            <person name="Wang Y.Z."/>
            <person name="Im W.T."/>
            <person name="Wang S.Y."/>
            <person name="Zhao G.P."/>
            <person name="Zheng H.J."/>
            <person name="Quan Z.X."/>
        </authorList>
    </citation>
    <scope>NUCLEOTIDE SEQUENCE [LARGE SCALE GENOMIC DNA]</scope>
    <source>
        <strain evidence="7">Gsoil 348</strain>
    </source>
</reference>
<proteinExistence type="predicted"/>
<dbReference type="STRING" id="661478.OP10G_0852"/>
<dbReference type="PANTHER" id="PTHR21016">
    <property type="entry name" value="BETA-AMYLOID BINDING PROTEIN-RELATED"/>
    <property type="match status" value="1"/>
</dbReference>
<evidence type="ECO:0000256" key="1">
    <source>
        <dbReference type="ARBA" id="ARBA00004141"/>
    </source>
</evidence>
<dbReference type="KEGG" id="fgi:OP10G_0852"/>
<evidence type="ECO:0000256" key="5">
    <source>
        <dbReference type="SAM" id="Phobius"/>
    </source>
</evidence>
<dbReference type="OrthoDB" id="2004788at2"/>
<dbReference type="InterPro" id="IPR007829">
    <property type="entry name" value="TM2"/>
</dbReference>
<keyword evidence="3 5" id="KW-1133">Transmembrane helix</keyword>